<reference evidence="2" key="2">
    <citation type="submission" date="2021-01" db="UniProtKB">
        <authorList>
            <consortium name="EnsemblPlants"/>
        </authorList>
    </citation>
    <scope>IDENTIFICATION</scope>
</reference>
<dbReference type="EMBL" id="LRBV02000005">
    <property type="status" value="NOT_ANNOTATED_CDS"/>
    <property type="molecule type" value="Genomic_DNA"/>
</dbReference>
<sequence>MYASGGSFVDVARMRRLVKERGVRVVARYKNHGANDRMVKELKKLLPYLRSHLGTHCNDGTSRNEEDNSINNMREVENSLDGNSEEH</sequence>
<dbReference type="Proteomes" id="UP000594261">
    <property type="component" value="Chromosome 5"/>
</dbReference>
<organism evidence="2 3">
    <name type="scientific">Quercus lobata</name>
    <name type="common">Valley oak</name>
    <dbReference type="NCBI Taxonomy" id="97700"/>
    <lineage>
        <taxon>Eukaryota</taxon>
        <taxon>Viridiplantae</taxon>
        <taxon>Streptophyta</taxon>
        <taxon>Embryophyta</taxon>
        <taxon>Tracheophyta</taxon>
        <taxon>Spermatophyta</taxon>
        <taxon>Magnoliopsida</taxon>
        <taxon>eudicotyledons</taxon>
        <taxon>Gunneridae</taxon>
        <taxon>Pentapetalae</taxon>
        <taxon>rosids</taxon>
        <taxon>fabids</taxon>
        <taxon>Fagales</taxon>
        <taxon>Fagaceae</taxon>
        <taxon>Quercus</taxon>
    </lineage>
</organism>
<dbReference type="EnsemblPlants" id="QL05p040763:mrna">
    <property type="protein sequence ID" value="QL05p040763:mrna"/>
    <property type="gene ID" value="QL05p040763"/>
</dbReference>
<accession>A0A7N2LQN5</accession>
<protein>
    <submittedName>
        <fullName evidence="2">Uncharacterized protein</fullName>
    </submittedName>
</protein>
<name>A0A7N2LQN5_QUELO</name>
<reference evidence="2 3" key="1">
    <citation type="journal article" date="2016" name="G3 (Bethesda)">
        <title>First Draft Assembly and Annotation of the Genome of a California Endemic Oak Quercus lobata Nee (Fagaceae).</title>
        <authorList>
            <person name="Sork V.L."/>
            <person name="Fitz-Gibbon S.T."/>
            <person name="Puiu D."/>
            <person name="Crepeau M."/>
            <person name="Gugger P.F."/>
            <person name="Sherman R."/>
            <person name="Stevens K."/>
            <person name="Langley C.H."/>
            <person name="Pellegrini M."/>
            <person name="Salzberg S.L."/>
        </authorList>
    </citation>
    <scope>NUCLEOTIDE SEQUENCE [LARGE SCALE GENOMIC DNA]</scope>
    <source>
        <strain evidence="2 3">cv. SW786</strain>
    </source>
</reference>
<dbReference type="AlphaFoldDB" id="A0A7N2LQN5"/>
<proteinExistence type="predicted"/>
<keyword evidence="3" id="KW-1185">Reference proteome</keyword>
<dbReference type="Gramene" id="QL05p040763:mrna">
    <property type="protein sequence ID" value="QL05p040763:mrna"/>
    <property type="gene ID" value="QL05p040763"/>
</dbReference>
<feature type="region of interest" description="Disordered" evidence="1">
    <location>
        <begin position="54"/>
        <end position="87"/>
    </location>
</feature>
<evidence type="ECO:0000256" key="1">
    <source>
        <dbReference type="SAM" id="MobiDB-lite"/>
    </source>
</evidence>
<evidence type="ECO:0000313" key="3">
    <source>
        <dbReference type="Proteomes" id="UP000594261"/>
    </source>
</evidence>
<dbReference type="InParanoid" id="A0A7N2LQN5"/>
<evidence type="ECO:0000313" key="2">
    <source>
        <dbReference type="EnsemblPlants" id="QL05p040763:mrna"/>
    </source>
</evidence>